<evidence type="ECO:0000256" key="4">
    <source>
        <dbReference type="ARBA" id="ARBA00022692"/>
    </source>
</evidence>
<dbReference type="Pfam" id="PF00083">
    <property type="entry name" value="Sugar_tr"/>
    <property type="match status" value="1"/>
</dbReference>
<dbReference type="GO" id="GO:0016020">
    <property type="term" value="C:membrane"/>
    <property type="evidence" value="ECO:0007669"/>
    <property type="project" value="UniProtKB-SubCell"/>
</dbReference>
<dbReference type="eggNOG" id="KOG0254">
    <property type="taxonomic scope" value="Eukaryota"/>
</dbReference>
<evidence type="ECO:0000256" key="6">
    <source>
        <dbReference type="ARBA" id="ARBA00023136"/>
    </source>
</evidence>
<feature type="transmembrane region" description="Helical" evidence="8">
    <location>
        <begin position="206"/>
        <end position="225"/>
    </location>
</feature>
<dbReference type="NCBIfam" id="TIGR00879">
    <property type="entry name" value="SP"/>
    <property type="match status" value="1"/>
</dbReference>
<feature type="transmembrane region" description="Helical" evidence="8">
    <location>
        <begin position="339"/>
        <end position="360"/>
    </location>
</feature>
<feature type="transmembrane region" description="Helical" evidence="8">
    <location>
        <begin position="144"/>
        <end position="162"/>
    </location>
</feature>
<feature type="transmembrane region" description="Helical" evidence="8">
    <location>
        <begin position="24"/>
        <end position="42"/>
    </location>
</feature>
<dbReference type="PROSITE" id="PS50850">
    <property type="entry name" value="MFS"/>
    <property type="match status" value="1"/>
</dbReference>
<dbReference type="PANTHER" id="PTHR48022:SF6">
    <property type="entry name" value="MSTA PROTEIN-RELATED"/>
    <property type="match status" value="1"/>
</dbReference>
<accession>W9XR20</accession>
<dbReference type="InterPro" id="IPR005828">
    <property type="entry name" value="MFS_sugar_transport-like"/>
</dbReference>
<dbReference type="Gene3D" id="1.20.1250.20">
    <property type="entry name" value="MFS general substrate transporter like domains"/>
    <property type="match status" value="1"/>
</dbReference>
<feature type="transmembrane region" description="Helical" evidence="8">
    <location>
        <begin position="116"/>
        <end position="138"/>
    </location>
</feature>
<feature type="transmembrane region" description="Helical" evidence="8">
    <location>
        <begin position="367"/>
        <end position="389"/>
    </location>
</feature>
<dbReference type="InterPro" id="IPR020846">
    <property type="entry name" value="MFS_dom"/>
</dbReference>
<dbReference type="CDD" id="cd17356">
    <property type="entry name" value="MFS_HXT"/>
    <property type="match status" value="1"/>
</dbReference>
<feature type="domain" description="Major facilitator superfamily (MFS) profile" evidence="9">
    <location>
        <begin position="29"/>
        <end position="492"/>
    </location>
</feature>
<comment type="similarity">
    <text evidence="2 7">Belongs to the major facilitator superfamily. Sugar transporter (TC 2.A.1.1) family.</text>
</comment>
<comment type="subcellular location">
    <subcellularLocation>
        <location evidence="1">Membrane</location>
        <topology evidence="1">Multi-pass membrane protein</topology>
    </subcellularLocation>
</comment>
<sequence length="547" mass="59509">MPGEGAVHLAATTDVARVEAPVTLRAYLMCAFAAFGGIFFGYDSGYINGVMAMKFFIHEFTGEPYPEADATAAETAAFVIPSWRQSLIVSILSCGTFFGAIIAGDLADFIGRRTTVIAGCVVFCVGAALQTAATAYGLLIAGRLIAGFGVGFVSAIIILYMSEISPRKVRGALVSGYQFCITLGLLLASCVVYGTENYTDSGSYRIPIALQMLWAIILAAGLLTLPESPRYFVKRGNLDKATNALARLRGQPRVSELIQQELAEIVANHEYELRVIPQGGYFASWASCFKGSLFKPSSNLRRTILGTSLQMMQQWTGVNFIFYFGTTFFTQLGTIQNPFLISLITTLVNVCSTPLSFWIIERFGRRSIMIWGAVGMVVCQFVVAIAGTSDGHNPQTVKAEIAFICIYIFFFATTWGPGAWVVIGEVFPLPIRSRGVGLSTASNWLWNCIIAVITPYMVSSDKGNLGPKVFFIWGSLCGCCLVYAYFLIPETKGLTLEQVDRMLEETTPRTSSRWTPKRTYAAEMGVTEDGELKSEGVEGIQCKGSAV</sequence>
<feature type="transmembrane region" description="Helical" evidence="8">
    <location>
        <begin position="87"/>
        <end position="104"/>
    </location>
</feature>
<keyword evidence="4 8" id="KW-0812">Transmembrane</keyword>
<dbReference type="STRING" id="1182543.W9XR20"/>
<name>W9XR20_9EURO</name>
<dbReference type="PROSITE" id="PS00216">
    <property type="entry name" value="SUGAR_TRANSPORT_1"/>
    <property type="match status" value="2"/>
</dbReference>
<comment type="caution">
    <text evidence="10">The sequence shown here is derived from an EMBL/GenBank/DDBJ whole genome shotgun (WGS) entry which is preliminary data.</text>
</comment>
<reference evidence="10 11" key="1">
    <citation type="submission" date="2013-03" db="EMBL/GenBank/DDBJ databases">
        <title>The Genome Sequence of Cladophialophora psammophila CBS 110553.</title>
        <authorList>
            <consortium name="The Broad Institute Genomics Platform"/>
            <person name="Cuomo C."/>
            <person name="de Hoog S."/>
            <person name="Gorbushina A."/>
            <person name="Walker B."/>
            <person name="Young S.K."/>
            <person name="Zeng Q."/>
            <person name="Gargeya S."/>
            <person name="Fitzgerald M."/>
            <person name="Haas B."/>
            <person name="Abouelleil A."/>
            <person name="Allen A.W."/>
            <person name="Alvarado L."/>
            <person name="Arachchi H.M."/>
            <person name="Berlin A.M."/>
            <person name="Chapman S.B."/>
            <person name="Gainer-Dewar J."/>
            <person name="Goldberg J."/>
            <person name="Griggs A."/>
            <person name="Gujja S."/>
            <person name="Hansen M."/>
            <person name="Howarth C."/>
            <person name="Imamovic A."/>
            <person name="Ireland A."/>
            <person name="Larimer J."/>
            <person name="McCowan C."/>
            <person name="Murphy C."/>
            <person name="Pearson M."/>
            <person name="Poon T.W."/>
            <person name="Priest M."/>
            <person name="Roberts A."/>
            <person name="Saif S."/>
            <person name="Shea T."/>
            <person name="Sisk P."/>
            <person name="Sykes S."/>
            <person name="Wortman J."/>
            <person name="Nusbaum C."/>
            <person name="Birren B."/>
        </authorList>
    </citation>
    <scope>NUCLEOTIDE SEQUENCE [LARGE SCALE GENOMIC DNA]</scope>
    <source>
        <strain evidence="10 11">CBS 110553</strain>
    </source>
</reference>
<dbReference type="InterPro" id="IPR050360">
    <property type="entry name" value="MFS_Sugar_Transporters"/>
</dbReference>
<dbReference type="PROSITE" id="PS00217">
    <property type="entry name" value="SUGAR_TRANSPORT_2"/>
    <property type="match status" value="1"/>
</dbReference>
<evidence type="ECO:0000256" key="2">
    <source>
        <dbReference type="ARBA" id="ARBA00010992"/>
    </source>
</evidence>
<feature type="transmembrane region" description="Helical" evidence="8">
    <location>
        <begin position="435"/>
        <end position="458"/>
    </location>
</feature>
<dbReference type="AlphaFoldDB" id="W9XR20"/>
<evidence type="ECO:0000256" key="7">
    <source>
        <dbReference type="RuleBase" id="RU003346"/>
    </source>
</evidence>
<dbReference type="SUPFAM" id="SSF103473">
    <property type="entry name" value="MFS general substrate transporter"/>
    <property type="match status" value="1"/>
</dbReference>
<proteinExistence type="inferred from homology"/>
<dbReference type="InterPro" id="IPR003663">
    <property type="entry name" value="Sugar/inositol_transpt"/>
</dbReference>
<dbReference type="PANTHER" id="PTHR48022">
    <property type="entry name" value="PLASTIDIC GLUCOSE TRANSPORTER 4"/>
    <property type="match status" value="1"/>
</dbReference>
<evidence type="ECO:0000259" key="9">
    <source>
        <dbReference type="PROSITE" id="PS50850"/>
    </source>
</evidence>
<feature type="transmembrane region" description="Helical" evidence="8">
    <location>
        <begin position="174"/>
        <end position="194"/>
    </location>
</feature>
<dbReference type="EMBL" id="AMGX01000005">
    <property type="protein sequence ID" value="EXJ72769.1"/>
    <property type="molecule type" value="Genomic_DNA"/>
</dbReference>
<keyword evidence="11" id="KW-1185">Reference proteome</keyword>
<keyword evidence="5 8" id="KW-1133">Transmembrane helix</keyword>
<organism evidence="10 11">
    <name type="scientific">Cladophialophora psammophila CBS 110553</name>
    <dbReference type="NCBI Taxonomy" id="1182543"/>
    <lineage>
        <taxon>Eukaryota</taxon>
        <taxon>Fungi</taxon>
        <taxon>Dikarya</taxon>
        <taxon>Ascomycota</taxon>
        <taxon>Pezizomycotina</taxon>
        <taxon>Eurotiomycetes</taxon>
        <taxon>Chaetothyriomycetidae</taxon>
        <taxon>Chaetothyriales</taxon>
        <taxon>Herpotrichiellaceae</taxon>
        <taxon>Cladophialophora</taxon>
    </lineage>
</organism>
<evidence type="ECO:0000313" key="11">
    <source>
        <dbReference type="Proteomes" id="UP000019471"/>
    </source>
</evidence>
<feature type="transmembrane region" description="Helical" evidence="8">
    <location>
        <begin position="470"/>
        <end position="488"/>
    </location>
</feature>
<dbReference type="Proteomes" id="UP000019471">
    <property type="component" value="Unassembled WGS sequence"/>
</dbReference>
<dbReference type="OrthoDB" id="6612291at2759"/>
<evidence type="ECO:0000256" key="8">
    <source>
        <dbReference type="SAM" id="Phobius"/>
    </source>
</evidence>
<keyword evidence="6 8" id="KW-0472">Membrane</keyword>
<feature type="transmembrane region" description="Helical" evidence="8">
    <location>
        <begin position="315"/>
        <end position="333"/>
    </location>
</feature>
<dbReference type="GO" id="GO:0005351">
    <property type="term" value="F:carbohydrate:proton symporter activity"/>
    <property type="evidence" value="ECO:0007669"/>
    <property type="project" value="TreeGrafter"/>
</dbReference>
<keyword evidence="3 7" id="KW-0813">Transport</keyword>
<dbReference type="HOGENOM" id="CLU_001265_30_1_1"/>
<dbReference type="FunFam" id="1.20.1250.20:FF:000180">
    <property type="entry name" value="MFS monosaccharide transporter"/>
    <property type="match status" value="1"/>
</dbReference>
<evidence type="ECO:0000313" key="10">
    <source>
        <dbReference type="EMBL" id="EXJ72769.1"/>
    </source>
</evidence>
<gene>
    <name evidence="10" type="ORF">A1O5_03916</name>
</gene>
<dbReference type="PRINTS" id="PR00171">
    <property type="entry name" value="SUGRTRNSPORT"/>
</dbReference>
<evidence type="ECO:0000256" key="1">
    <source>
        <dbReference type="ARBA" id="ARBA00004141"/>
    </source>
</evidence>
<dbReference type="InterPro" id="IPR005829">
    <property type="entry name" value="Sugar_transporter_CS"/>
</dbReference>
<dbReference type="RefSeq" id="XP_007742716.1">
    <property type="nucleotide sequence ID" value="XM_007744526.1"/>
</dbReference>
<feature type="transmembrane region" description="Helical" evidence="8">
    <location>
        <begin position="401"/>
        <end position="423"/>
    </location>
</feature>
<evidence type="ECO:0000256" key="3">
    <source>
        <dbReference type="ARBA" id="ARBA00022448"/>
    </source>
</evidence>
<protein>
    <recommendedName>
        <fullName evidence="9">Major facilitator superfamily (MFS) profile domain-containing protein</fullName>
    </recommendedName>
</protein>
<dbReference type="GeneID" id="19188643"/>
<dbReference type="InterPro" id="IPR036259">
    <property type="entry name" value="MFS_trans_sf"/>
</dbReference>
<evidence type="ECO:0000256" key="5">
    <source>
        <dbReference type="ARBA" id="ARBA00022989"/>
    </source>
</evidence>